<proteinExistence type="predicted"/>
<dbReference type="InterPro" id="IPR050832">
    <property type="entry name" value="Bact_Acetyltransf"/>
</dbReference>
<keyword evidence="5" id="KW-1185">Reference proteome</keyword>
<evidence type="ECO:0000313" key="5">
    <source>
        <dbReference type="Proteomes" id="UP000198415"/>
    </source>
</evidence>
<dbReference type="Gene3D" id="3.40.630.30">
    <property type="match status" value="1"/>
</dbReference>
<protein>
    <submittedName>
        <fullName evidence="4">Acetyltransferase (GNAT) domain-containing protein</fullName>
    </submittedName>
</protein>
<feature type="domain" description="N-acetyltransferase" evidence="3">
    <location>
        <begin position="11"/>
        <end position="176"/>
    </location>
</feature>
<accession>A0A238Y0W5</accession>
<dbReference type="CDD" id="cd04301">
    <property type="entry name" value="NAT_SF"/>
    <property type="match status" value="1"/>
</dbReference>
<dbReference type="PANTHER" id="PTHR43877">
    <property type="entry name" value="AMINOALKYLPHOSPHONATE N-ACETYLTRANSFERASE-RELATED-RELATED"/>
    <property type="match status" value="1"/>
</dbReference>
<dbReference type="SUPFAM" id="SSF55729">
    <property type="entry name" value="Acyl-CoA N-acyltransferases (Nat)"/>
    <property type="match status" value="1"/>
</dbReference>
<evidence type="ECO:0000256" key="1">
    <source>
        <dbReference type="ARBA" id="ARBA00022679"/>
    </source>
</evidence>
<keyword evidence="1 4" id="KW-0808">Transferase</keyword>
<sequence>MGQMGDSAEWTDIRQGDTDDVPAVMALLDGAVRWLTARDRPGQWGTEPLSGSRRLTTLISGIAADRGLHLAVRGDEVVGALGIGRPPAWVTPAVEPELYIMLLVTDRDHAGEGVGGRLLAYARSLALAAGVSLLRVDCYAGDDQALVRYYEGQGFTATQRFTVPQGDARWPGQVLEQRLG</sequence>
<reference evidence="4 5" key="1">
    <citation type="submission" date="2017-06" db="EMBL/GenBank/DDBJ databases">
        <authorList>
            <person name="Kim H.J."/>
            <person name="Triplett B.A."/>
        </authorList>
    </citation>
    <scope>NUCLEOTIDE SEQUENCE [LARGE SCALE GENOMIC DNA]</scope>
    <source>
        <strain evidence="4 5">DSM 43151</strain>
    </source>
</reference>
<evidence type="ECO:0000313" key="4">
    <source>
        <dbReference type="EMBL" id="SNR64612.1"/>
    </source>
</evidence>
<keyword evidence="2" id="KW-0012">Acyltransferase</keyword>
<dbReference type="PANTHER" id="PTHR43877:SF2">
    <property type="entry name" value="AMINOALKYLPHOSPHONATE N-ACETYLTRANSFERASE-RELATED"/>
    <property type="match status" value="1"/>
</dbReference>
<evidence type="ECO:0000256" key="2">
    <source>
        <dbReference type="ARBA" id="ARBA00023315"/>
    </source>
</evidence>
<dbReference type="InterPro" id="IPR000182">
    <property type="entry name" value="GNAT_dom"/>
</dbReference>
<dbReference type="Pfam" id="PF00583">
    <property type="entry name" value="Acetyltransf_1"/>
    <property type="match status" value="1"/>
</dbReference>
<dbReference type="EMBL" id="FZNR01000004">
    <property type="protein sequence ID" value="SNR64612.1"/>
    <property type="molecule type" value="Genomic_DNA"/>
</dbReference>
<evidence type="ECO:0000259" key="3">
    <source>
        <dbReference type="PROSITE" id="PS51186"/>
    </source>
</evidence>
<dbReference type="AlphaFoldDB" id="A0A238Y0W5"/>
<gene>
    <name evidence="4" type="ORF">SAMN06264365_104156</name>
</gene>
<dbReference type="InterPro" id="IPR016181">
    <property type="entry name" value="Acyl_CoA_acyltransferase"/>
</dbReference>
<dbReference type="GO" id="GO:0016747">
    <property type="term" value="F:acyltransferase activity, transferring groups other than amino-acyl groups"/>
    <property type="evidence" value="ECO:0007669"/>
    <property type="project" value="InterPro"/>
</dbReference>
<name>A0A238Y0W5_9ACTN</name>
<organism evidence="4 5">
    <name type="scientific">Actinoplanes regularis</name>
    <dbReference type="NCBI Taxonomy" id="52697"/>
    <lineage>
        <taxon>Bacteria</taxon>
        <taxon>Bacillati</taxon>
        <taxon>Actinomycetota</taxon>
        <taxon>Actinomycetes</taxon>
        <taxon>Micromonosporales</taxon>
        <taxon>Micromonosporaceae</taxon>
        <taxon>Actinoplanes</taxon>
    </lineage>
</organism>
<dbReference type="PROSITE" id="PS51186">
    <property type="entry name" value="GNAT"/>
    <property type="match status" value="1"/>
</dbReference>
<dbReference type="Proteomes" id="UP000198415">
    <property type="component" value="Unassembled WGS sequence"/>
</dbReference>